<dbReference type="Gene3D" id="3.30.710.10">
    <property type="entry name" value="Potassium Channel Kv1.1, Chain A"/>
    <property type="match status" value="1"/>
</dbReference>
<comment type="caution">
    <text evidence="3">The sequence shown here is derived from an EMBL/GenBank/DDBJ whole genome shotgun (WGS) entry which is preliminary data.</text>
</comment>
<dbReference type="SUPFAM" id="SSF50985">
    <property type="entry name" value="RCC1/BLIP-II"/>
    <property type="match status" value="1"/>
</dbReference>
<dbReference type="Pfam" id="PF13540">
    <property type="entry name" value="RCC1_2"/>
    <property type="match status" value="1"/>
</dbReference>
<dbReference type="InterPro" id="IPR009091">
    <property type="entry name" value="RCC1/BLIP-II"/>
</dbReference>
<feature type="repeat" description="RCC1" evidence="1">
    <location>
        <begin position="209"/>
        <end position="262"/>
    </location>
</feature>
<organism evidence="3 4">
    <name type="scientific">Anaeramoeba flamelloides</name>
    <dbReference type="NCBI Taxonomy" id="1746091"/>
    <lineage>
        <taxon>Eukaryota</taxon>
        <taxon>Metamonada</taxon>
        <taxon>Anaeramoebidae</taxon>
        <taxon>Anaeramoeba</taxon>
    </lineage>
</organism>
<evidence type="ECO:0000259" key="2">
    <source>
        <dbReference type="PROSITE" id="PS50097"/>
    </source>
</evidence>
<dbReference type="InterPro" id="IPR051553">
    <property type="entry name" value="Ran_GTPase-activating"/>
</dbReference>
<dbReference type="Gene3D" id="2.130.10.30">
    <property type="entry name" value="Regulator of chromosome condensation 1/beta-lactamase-inhibitor protein II"/>
    <property type="match status" value="1"/>
</dbReference>
<dbReference type="SUPFAM" id="SSF54695">
    <property type="entry name" value="POZ domain"/>
    <property type="match status" value="1"/>
</dbReference>
<accession>A0ABQ8YXN7</accession>
<dbReference type="PROSITE" id="PS50097">
    <property type="entry name" value="BTB"/>
    <property type="match status" value="1"/>
</dbReference>
<evidence type="ECO:0000313" key="4">
    <source>
        <dbReference type="Proteomes" id="UP001150062"/>
    </source>
</evidence>
<dbReference type="InterPro" id="IPR000408">
    <property type="entry name" value="Reg_chr_condens"/>
</dbReference>
<keyword evidence="4" id="KW-1185">Reference proteome</keyword>
<dbReference type="PANTHER" id="PTHR45982">
    <property type="entry name" value="REGULATOR OF CHROMOSOME CONDENSATION"/>
    <property type="match status" value="1"/>
</dbReference>
<dbReference type="InterPro" id="IPR000210">
    <property type="entry name" value="BTB/POZ_dom"/>
</dbReference>
<dbReference type="Pfam" id="PF00651">
    <property type="entry name" value="BTB"/>
    <property type="match status" value="1"/>
</dbReference>
<feature type="domain" description="BTB" evidence="2">
    <location>
        <begin position="514"/>
        <end position="594"/>
    </location>
</feature>
<evidence type="ECO:0000313" key="3">
    <source>
        <dbReference type="EMBL" id="KAJ6249367.1"/>
    </source>
</evidence>
<proteinExistence type="predicted"/>
<reference evidence="3" key="1">
    <citation type="submission" date="2022-08" db="EMBL/GenBank/DDBJ databases">
        <title>Novel sulfate-reducing endosymbionts in the free-living metamonad Anaeramoeba.</title>
        <authorList>
            <person name="Jerlstrom-Hultqvist J."/>
            <person name="Cepicka I."/>
            <person name="Gallot-Lavallee L."/>
            <person name="Salas-Leiva D."/>
            <person name="Curtis B.A."/>
            <person name="Zahonova K."/>
            <person name="Pipaliya S."/>
            <person name="Dacks J."/>
            <person name="Roger A.J."/>
        </authorList>
    </citation>
    <scope>NUCLEOTIDE SEQUENCE</scope>
    <source>
        <strain evidence="3">Schooner1</strain>
    </source>
</reference>
<sequence>MELTCDNYLFLSGDQQYNFLVSEKSKLPLVTQVTQIENTRCIKKIVFGQKKHLLVLKTKNKLELYSAKPNTEDFEVTNYELKNDQIVDIVSGSKNYLVLTQKGKVYGLGQPYETTQNSLTYRDFTFKTLKKVEFFDKGGLNVKSVIMSHSTMYYLCTNKKLYGVGYNYEGQLGNGTKEDSDLPIVIHENVGKAFSSESGSALFFVTNSNQLYCCGYNNCGCLGVGNNDNKYNPQEIEIKNVRPLDILDLQTGICHTVFITTKGQTYSCGHLLRNGHNKRKNTYAFTQILALKDEIAKQISVGALHTLLLTANNQLFGWGFQGESSPFPNSRNYAPQKIRLPDLKNYSFKNLNLKIYSGNQSSFIYISAQDQSIFQQDFQNLFQNKSQTSNCLLYSNTKPKDLFKNENYLDQSEKSVTIKKKMEKENTDNSIPIPIHKLLIELRTGLKIREIQNIINVNNFSKREIDIFLKWAYFDQIRNEKVIKRFFNSFNFPYPPKHSIDQDVLKLYNHEDTKDFFILSKQEEGEEGEEEEEQAFPIHKFILIARSGLFREMFHNLNEKEKNINQITDFSKKSQESLKIFIKYLYTNKIQLDADDNPELIFEELEDAVEYYQLNENCNFNEQLINIKK</sequence>
<dbReference type="PANTHER" id="PTHR45982:SF1">
    <property type="entry name" value="REGULATOR OF CHROMOSOME CONDENSATION"/>
    <property type="match status" value="1"/>
</dbReference>
<dbReference type="Proteomes" id="UP001150062">
    <property type="component" value="Unassembled WGS sequence"/>
</dbReference>
<gene>
    <name evidence="3" type="ORF">M0813_17162</name>
</gene>
<dbReference type="InterPro" id="IPR011333">
    <property type="entry name" value="SKP1/BTB/POZ_sf"/>
</dbReference>
<dbReference type="CDD" id="cd18186">
    <property type="entry name" value="BTB_POZ_ZBTB_KLHL-like"/>
    <property type="match status" value="1"/>
</dbReference>
<dbReference type="SMART" id="SM00225">
    <property type="entry name" value="BTB"/>
    <property type="match status" value="1"/>
</dbReference>
<evidence type="ECO:0000256" key="1">
    <source>
        <dbReference type="PROSITE-ProRule" id="PRU00235"/>
    </source>
</evidence>
<protein>
    <submittedName>
        <fullName evidence="3">Btk-binding protein-related</fullName>
    </submittedName>
</protein>
<dbReference type="Pfam" id="PF00415">
    <property type="entry name" value="RCC1"/>
    <property type="match status" value="1"/>
</dbReference>
<dbReference type="PROSITE" id="PS50012">
    <property type="entry name" value="RCC1_3"/>
    <property type="match status" value="1"/>
</dbReference>
<name>A0ABQ8YXN7_9EUKA</name>
<dbReference type="EMBL" id="JAOAOG010000100">
    <property type="protein sequence ID" value="KAJ6249367.1"/>
    <property type="molecule type" value="Genomic_DNA"/>
</dbReference>